<dbReference type="RefSeq" id="XP_004037602.1">
    <property type="nucleotide sequence ID" value="XM_004037554.1"/>
</dbReference>
<protein>
    <recommendedName>
        <fullName evidence="7">tRNA synthetases class I catalytic domain-containing protein</fullName>
    </recommendedName>
</protein>
<keyword evidence="5" id="KW-0862">Zinc</keyword>
<evidence type="ECO:0000256" key="4">
    <source>
        <dbReference type="ARBA" id="ARBA00022741"/>
    </source>
</evidence>
<dbReference type="Gene3D" id="3.40.50.620">
    <property type="entry name" value="HUPs"/>
    <property type="match status" value="1"/>
</dbReference>
<reference evidence="8 9" key="1">
    <citation type="submission" date="2011-07" db="EMBL/GenBank/DDBJ databases">
        <authorList>
            <person name="Coyne R."/>
            <person name="Brami D."/>
            <person name="Johnson J."/>
            <person name="Hostetler J."/>
            <person name="Hannick L."/>
            <person name="Clark T."/>
            <person name="Cassidy-Hanley D."/>
            <person name="Inman J."/>
        </authorList>
    </citation>
    <scope>NUCLEOTIDE SEQUENCE [LARGE SCALE GENOMIC DNA]</scope>
    <source>
        <strain evidence="8 9">G5</strain>
    </source>
</reference>
<keyword evidence="2" id="KW-0436">Ligase</keyword>
<dbReference type="OrthoDB" id="438179at2759"/>
<dbReference type="SUPFAM" id="SSF47323">
    <property type="entry name" value="Anticodon-binding domain of a subclass of class I aminoacyl-tRNA synthetases"/>
    <property type="match status" value="1"/>
</dbReference>
<accession>G0QME7</accession>
<dbReference type="GO" id="GO:0046872">
    <property type="term" value="F:metal ion binding"/>
    <property type="evidence" value="ECO:0007669"/>
    <property type="project" value="UniProtKB-KW"/>
</dbReference>
<organism evidence="8 9">
    <name type="scientific">Ichthyophthirius multifiliis</name>
    <name type="common">White spot disease agent</name>
    <name type="synonym">Ich</name>
    <dbReference type="NCBI Taxonomy" id="5932"/>
    <lineage>
        <taxon>Eukaryota</taxon>
        <taxon>Sar</taxon>
        <taxon>Alveolata</taxon>
        <taxon>Ciliophora</taxon>
        <taxon>Intramacronucleata</taxon>
        <taxon>Oligohymenophorea</taxon>
        <taxon>Hymenostomatida</taxon>
        <taxon>Ophryoglenina</taxon>
        <taxon>Ichthyophthirius</taxon>
    </lineage>
</organism>
<dbReference type="PANTHER" id="PTHR10890:SF3">
    <property type="entry name" value="CYSTEINE--TRNA LIGASE, CYTOPLASMIC"/>
    <property type="match status" value="1"/>
</dbReference>
<dbReference type="AlphaFoldDB" id="G0QME7"/>
<dbReference type="SUPFAM" id="SSF52374">
    <property type="entry name" value="Nucleotidylyl transferase"/>
    <property type="match status" value="1"/>
</dbReference>
<gene>
    <name evidence="8" type="ORF">IMG5_047960</name>
</gene>
<name>G0QME7_ICHMU</name>
<dbReference type="InterPro" id="IPR014729">
    <property type="entry name" value="Rossmann-like_a/b/a_fold"/>
</dbReference>
<sequence>MKGLNIQKPDIIARVSEYVPEIIQFIQKIIQNGYAYSSNNSVYFNVEKFHNSPNHIYAKLNSNSQNQEQIDDDNNQDKKSSKDFVLWKKSKENEPKWDSPWGQGRPGWHIECSSMASNFFGDKIDIHMGGQDLKFPHHDNEIAQSEAFFNCQVCNQWVNYFLHTGHLNIEGLKMSKSLKNFISIQNLLEKYEGRVIRLMFLKSQYDQLMDYNEKQIQEAQYKDKKYWEFLSNLQCIICQKEEEFCQFKFFEKENEIKNEFEKCKKNVHFFLQNNFNIPKVLKEIEDLIQEVNIYLKQKPYNIPLLESIYKYVSFILECFGIFYFQQQQNAYNDDKFIQVVDIIKDFSRLYKTIIRLKLPRNYKGK</sequence>
<dbReference type="GeneID" id="14909798"/>
<dbReference type="InterPro" id="IPR024909">
    <property type="entry name" value="Cys-tRNA/MSH_ligase"/>
</dbReference>
<dbReference type="GO" id="GO:0005737">
    <property type="term" value="C:cytoplasm"/>
    <property type="evidence" value="ECO:0007669"/>
    <property type="project" value="TreeGrafter"/>
</dbReference>
<evidence type="ECO:0000313" key="9">
    <source>
        <dbReference type="Proteomes" id="UP000008983"/>
    </source>
</evidence>
<dbReference type="STRING" id="857967.G0QME7"/>
<evidence type="ECO:0000259" key="7">
    <source>
        <dbReference type="Pfam" id="PF01406"/>
    </source>
</evidence>
<dbReference type="Pfam" id="PF01406">
    <property type="entry name" value="tRNA-synt_1e"/>
    <property type="match status" value="1"/>
</dbReference>
<evidence type="ECO:0000256" key="1">
    <source>
        <dbReference type="ARBA" id="ARBA00001947"/>
    </source>
</evidence>
<proteinExistence type="predicted"/>
<dbReference type="GO" id="GO:0004817">
    <property type="term" value="F:cysteine-tRNA ligase activity"/>
    <property type="evidence" value="ECO:0007669"/>
    <property type="project" value="TreeGrafter"/>
</dbReference>
<dbReference type="GO" id="GO:0006423">
    <property type="term" value="P:cysteinyl-tRNA aminoacylation"/>
    <property type="evidence" value="ECO:0007669"/>
    <property type="project" value="TreeGrafter"/>
</dbReference>
<dbReference type="PRINTS" id="PR00983">
    <property type="entry name" value="TRNASYNTHCYS"/>
</dbReference>
<evidence type="ECO:0000256" key="6">
    <source>
        <dbReference type="ARBA" id="ARBA00022840"/>
    </source>
</evidence>
<keyword evidence="9" id="KW-1185">Reference proteome</keyword>
<dbReference type="eggNOG" id="KOG2007">
    <property type="taxonomic scope" value="Eukaryota"/>
</dbReference>
<keyword evidence="3" id="KW-0479">Metal-binding</keyword>
<dbReference type="EMBL" id="GL983416">
    <property type="protein sequence ID" value="EGR33616.1"/>
    <property type="molecule type" value="Genomic_DNA"/>
</dbReference>
<evidence type="ECO:0000256" key="3">
    <source>
        <dbReference type="ARBA" id="ARBA00022723"/>
    </source>
</evidence>
<dbReference type="InterPro" id="IPR032678">
    <property type="entry name" value="tRNA-synt_1_cat_dom"/>
</dbReference>
<dbReference type="Proteomes" id="UP000008983">
    <property type="component" value="Unassembled WGS sequence"/>
</dbReference>
<evidence type="ECO:0000313" key="8">
    <source>
        <dbReference type="EMBL" id="EGR33616.1"/>
    </source>
</evidence>
<feature type="domain" description="tRNA synthetases class I catalytic" evidence="7">
    <location>
        <begin position="1"/>
        <end position="220"/>
    </location>
</feature>
<dbReference type="GO" id="GO:0005524">
    <property type="term" value="F:ATP binding"/>
    <property type="evidence" value="ECO:0007669"/>
    <property type="project" value="UniProtKB-KW"/>
</dbReference>
<dbReference type="InterPro" id="IPR009080">
    <property type="entry name" value="tRNAsynth_Ia_anticodon-bd"/>
</dbReference>
<keyword evidence="6" id="KW-0067">ATP-binding</keyword>
<evidence type="ECO:0000256" key="2">
    <source>
        <dbReference type="ARBA" id="ARBA00022598"/>
    </source>
</evidence>
<dbReference type="InParanoid" id="G0QME7"/>
<dbReference type="PANTHER" id="PTHR10890">
    <property type="entry name" value="CYSTEINYL-TRNA SYNTHETASE"/>
    <property type="match status" value="1"/>
</dbReference>
<keyword evidence="4" id="KW-0547">Nucleotide-binding</keyword>
<evidence type="ECO:0000256" key="5">
    <source>
        <dbReference type="ARBA" id="ARBA00022833"/>
    </source>
</evidence>
<comment type="cofactor">
    <cofactor evidence="1">
        <name>Zn(2+)</name>
        <dbReference type="ChEBI" id="CHEBI:29105"/>
    </cofactor>
</comment>